<dbReference type="InterPro" id="IPR013783">
    <property type="entry name" value="Ig-like_fold"/>
</dbReference>
<dbReference type="PANTHER" id="PTHR21063">
    <property type="entry name" value="LFA-3"/>
    <property type="match status" value="1"/>
</dbReference>
<keyword evidence="3" id="KW-1185">Reference proteome</keyword>
<name>A0ABQ8LB95_LABRO</name>
<accession>A0ABQ8LB95</accession>
<reference evidence="2 3" key="1">
    <citation type="submission" date="2022-01" db="EMBL/GenBank/DDBJ databases">
        <title>A high-quality chromosome-level genome assembly of rohu carp, Labeo rohita.</title>
        <authorList>
            <person name="Arick M.A. II"/>
            <person name="Hsu C.-Y."/>
            <person name="Magbanua Z."/>
            <person name="Pechanova O."/>
            <person name="Grover C."/>
            <person name="Miller E."/>
            <person name="Thrash A."/>
            <person name="Ezzel L."/>
            <person name="Alam S."/>
            <person name="Benzie J."/>
            <person name="Hamilton M."/>
            <person name="Karsi A."/>
            <person name="Lawrence M.L."/>
            <person name="Peterson D.G."/>
        </authorList>
    </citation>
    <scope>NUCLEOTIDE SEQUENCE [LARGE SCALE GENOMIC DNA]</scope>
    <source>
        <strain evidence="3">BAU-BD-2019</strain>
        <tissue evidence="2">Blood</tissue>
    </source>
</reference>
<dbReference type="Gene3D" id="2.60.40.2710">
    <property type="match status" value="1"/>
</dbReference>
<evidence type="ECO:0000259" key="1">
    <source>
        <dbReference type="Pfam" id="PF07686"/>
    </source>
</evidence>
<gene>
    <name evidence="2" type="ORF">H4Q32_028980</name>
</gene>
<dbReference type="Proteomes" id="UP000830375">
    <property type="component" value="Unassembled WGS sequence"/>
</dbReference>
<protein>
    <submittedName>
        <fullName evidence="2">SLAM family member 9</fullName>
    </submittedName>
</protein>
<dbReference type="SUPFAM" id="SSF48726">
    <property type="entry name" value="Immunoglobulin"/>
    <property type="match status" value="1"/>
</dbReference>
<evidence type="ECO:0000313" key="3">
    <source>
        <dbReference type="Proteomes" id="UP000830375"/>
    </source>
</evidence>
<comment type="caution">
    <text evidence="2">The sequence shown here is derived from an EMBL/GenBank/DDBJ whole genome shotgun (WGS) entry which is preliminary data.</text>
</comment>
<dbReference type="InterPro" id="IPR036179">
    <property type="entry name" value="Ig-like_dom_sf"/>
</dbReference>
<feature type="domain" description="Immunoglobulin V-set" evidence="1">
    <location>
        <begin position="67"/>
        <end position="156"/>
    </location>
</feature>
<dbReference type="Pfam" id="PF07686">
    <property type="entry name" value="V-set"/>
    <property type="match status" value="1"/>
</dbReference>
<dbReference type="Gene3D" id="2.60.40.10">
    <property type="entry name" value="Immunoglobulins"/>
    <property type="match status" value="1"/>
</dbReference>
<organism evidence="2 3">
    <name type="scientific">Labeo rohita</name>
    <name type="common">Indian major carp</name>
    <name type="synonym">Cyprinus rohita</name>
    <dbReference type="NCBI Taxonomy" id="84645"/>
    <lineage>
        <taxon>Eukaryota</taxon>
        <taxon>Metazoa</taxon>
        <taxon>Chordata</taxon>
        <taxon>Craniata</taxon>
        <taxon>Vertebrata</taxon>
        <taxon>Euteleostomi</taxon>
        <taxon>Actinopterygii</taxon>
        <taxon>Neopterygii</taxon>
        <taxon>Teleostei</taxon>
        <taxon>Ostariophysi</taxon>
        <taxon>Cypriniformes</taxon>
        <taxon>Cyprinidae</taxon>
        <taxon>Labeoninae</taxon>
        <taxon>Labeonini</taxon>
        <taxon>Labeo</taxon>
    </lineage>
</organism>
<dbReference type="EMBL" id="JACTAM010000037">
    <property type="protein sequence ID" value="KAI2648023.1"/>
    <property type="molecule type" value="Genomic_DNA"/>
</dbReference>
<dbReference type="PANTHER" id="PTHR21063:SF4">
    <property type="entry name" value="CD48 ANTIGEN-RELATED"/>
    <property type="match status" value="1"/>
</dbReference>
<dbReference type="InterPro" id="IPR013106">
    <property type="entry name" value="Ig_V-set"/>
</dbReference>
<evidence type="ECO:0000313" key="2">
    <source>
        <dbReference type="EMBL" id="KAI2648023.1"/>
    </source>
</evidence>
<proteinExistence type="predicted"/>
<sequence>MEGDSVEINTGVTEIQTGDVIEDRLKLDKKTGSLTITNAGIKHTGPFKLLINKKHKQKCILYIRGKTLTVNEEDSVILKTDIKIQTNDEIRWLFGAEDTQIADIKIELNGETKVITKHEDADGKFKGRLKVDKTTGSLTINNIRTDDAGLYKLLILSRGRTSCRKIFIYVPQKDKSVSKDLDRVNEQESSSYNNNNTFFSFHEPLESVQ</sequence>